<dbReference type="InterPro" id="IPR036508">
    <property type="entry name" value="Chitin-bd_dom_sf"/>
</dbReference>
<keyword evidence="2" id="KW-1185">Reference proteome</keyword>
<dbReference type="GO" id="GO:0008061">
    <property type="term" value="F:chitin binding"/>
    <property type="evidence" value="ECO:0007669"/>
    <property type="project" value="InterPro"/>
</dbReference>
<evidence type="ECO:0000313" key="2">
    <source>
        <dbReference type="Proteomes" id="UP000887569"/>
    </source>
</evidence>
<dbReference type="Proteomes" id="UP000887569">
    <property type="component" value="Unplaced"/>
</dbReference>
<name>A0A915BPP8_PARUN</name>
<reference evidence="3" key="1">
    <citation type="submission" date="2022-11" db="UniProtKB">
        <authorList>
            <consortium name="WormBaseParasite"/>
        </authorList>
    </citation>
    <scope>IDENTIFICATION</scope>
</reference>
<dbReference type="WBParaSite" id="PgR048_g031_t01">
    <property type="protein sequence ID" value="PgR048_g031_t01"/>
    <property type="gene ID" value="PgR048_g031"/>
</dbReference>
<evidence type="ECO:0000259" key="1">
    <source>
        <dbReference type="PROSITE" id="PS50940"/>
    </source>
</evidence>
<dbReference type="Pfam" id="PF01607">
    <property type="entry name" value="CBM_14"/>
    <property type="match status" value="1"/>
</dbReference>
<dbReference type="SUPFAM" id="SSF57625">
    <property type="entry name" value="Invertebrate chitin-binding proteins"/>
    <property type="match status" value="1"/>
</dbReference>
<dbReference type="InterPro" id="IPR002557">
    <property type="entry name" value="Chitin-bd_dom"/>
</dbReference>
<organism evidence="2 3">
    <name type="scientific">Parascaris univalens</name>
    <name type="common">Nematode worm</name>
    <dbReference type="NCBI Taxonomy" id="6257"/>
    <lineage>
        <taxon>Eukaryota</taxon>
        <taxon>Metazoa</taxon>
        <taxon>Ecdysozoa</taxon>
        <taxon>Nematoda</taxon>
        <taxon>Chromadorea</taxon>
        <taxon>Rhabditida</taxon>
        <taxon>Spirurina</taxon>
        <taxon>Ascaridomorpha</taxon>
        <taxon>Ascaridoidea</taxon>
        <taxon>Ascarididae</taxon>
        <taxon>Parascaris</taxon>
    </lineage>
</organism>
<feature type="domain" description="Chitin-binding type-2" evidence="1">
    <location>
        <begin position="44"/>
        <end position="100"/>
    </location>
</feature>
<proteinExistence type="predicted"/>
<dbReference type="AlphaFoldDB" id="A0A915BPP8"/>
<dbReference type="GO" id="GO:0005576">
    <property type="term" value="C:extracellular region"/>
    <property type="evidence" value="ECO:0007669"/>
    <property type="project" value="InterPro"/>
</dbReference>
<dbReference type="SMART" id="SM00494">
    <property type="entry name" value="ChtBD2"/>
    <property type="match status" value="1"/>
</dbReference>
<dbReference type="Gene3D" id="2.170.140.10">
    <property type="entry name" value="Chitin binding domain"/>
    <property type="match status" value="1"/>
</dbReference>
<protein>
    <submittedName>
        <fullName evidence="3">Chitin-binding type-2 domain-containing protein</fullName>
    </submittedName>
</protein>
<dbReference type="PROSITE" id="PS50940">
    <property type="entry name" value="CHIT_BIND_II"/>
    <property type="match status" value="1"/>
</dbReference>
<accession>A0A915BPP8</accession>
<evidence type="ECO:0000313" key="3">
    <source>
        <dbReference type="WBParaSite" id="PgR048_g031_t01"/>
    </source>
</evidence>
<sequence>PPLAASPPVVAPPVVVVAPPVVDTPPAAPAPEATVEPPVMITKARPCTRRRDGLFALGCSKRYLICTDGRPAYNSCTDGFAFDEPRRTCMPKRQVRRCWRPTLGEVGEAY</sequence>